<comment type="caution">
    <text evidence="3">The sequence shown here is derived from an EMBL/GenBank/DDBJ whole genome shotgun (WGS) entry which is preliminary data.</text>
</comment>
<evidence type="ECO:0000256" key="1">
    <source>
        <dbReference type="SAM" id="SignalP"/>
    </source>
</evidence>
<dbReference type="Gene3D" id="1.10.101.10">
    <property type="entry name" value="PGBD-like superfamily/PGBD"/>
    <property type="match status" value="2"/>
</dbReference>
<dbReference type="InterPro" id="IPR002477">
    <property type="entry name" value="Peptidoglycan-bd-like"/>
</dbReference>
<reference evidence="3 4" key="1">
    <citation type="journal article" date="2017" name="Int. J. Syst. Evol. Microbiol.">
        <title>Gemmobacter straminiformis sp. nov., isolated from an artificial fountain.</title>
        <authorList>
            <person name="Kang J.Y."/>
            <person name="Kim M.J."/>
            <person name="Chun J."/>
            <person name="Son K.P."/>
            <person name="Jahng K.Y."/>
        </authorList>
    </citation>
    <scope>NUCLEOTIDE SEQUENCE [LARGE SCALE GENOMIC DNA]</scope>
    <source>
        <strain evidence="3 4">CAM-8</strain>
    </source>
</reference>
<evidence type="ECO:0000313" key="4">
    <source>
        <dbReference type="Proteomes" id="UP000555411"/>
    </source>
</evidence>
<keyword evidence="4" id="KW-1185">Reference proteome</keyword>
<dbReference type="RefSeq" id="WP_185796482.1">
    <property type="nucleotide sequence ID" value="NZ_JACLQD010000001.1"/>
</dbReference>
<dbReference type="AlphaFoldDB" id="A0A842I5I3"/>
<sequence length="550" mass="58227">MFRPISLAAFLLCTAVPLWAQDRAVIVGNENYSDGADITEADAALGAVDALQAAGFDVTSGQDMQAPEIRGLLSPLVQAAPENGRLVIVLSGHFAQAASNTWFLGVEASVPDLATVDGVGISLATVLEVASEAPGGAVVVLGTEPRRLPLGPGLDPGIGSVPVPQGVTLIRGDAARVADFVARALPLRGQSLAVMLDANPDLTADGFLSGLVPFRPADAGAAADPLPGPDAEAVFWESTVEQGTLGAYEAYAKRYAKGRYLDEARAEIARIKAEPQREAREAEAALALNRDDRRAIQRGLSLVGYDPKGIDGVFGAGSRTAIAAWQKKNGYEATSYLTRDQIVKLTEQADARSAALEAEAAARQKAVEAEDRAYWQETGAAGDEAGLRTYLKRYPDGLYADLAEERLKASEADRMDQAEAADRAAWDLASRDQTIASYQDYLASYPDGAFAGEAQARIDALTSEAESGDQTARQEAVEAALGLGPEARRVIETRLDALGLKPGKVDGQFDDRTRRAIRRFQEARNMDATGYLDQTTTVALLAGAVLRLGN</sequence>
<dbReference type="SUPFAM" id="SSF47090">
    <property type="entry name" value="PGBD-like"/>
    <property type="match status" value="2"/>
</dbReference>
<feature type="chain" id="PRO_5032866647" evidence="1">
    <location>
        <begin position="21"/>
        <end position="550"/>
    </location>
</feature>
<organism evidence="3 4">
    <name type="scientific">Paragemmobacter straminiformis</name>
    <dbReference type="NCBI Taxonomy" id="2045119"/>
    <lineage>
        <taxon>Bacteria</taxon>
        <taxon>Pseudomonadati</taxon>
        <taxon>Pseudomonadota</taxon>
        <taxon>Alphaproteobacteria</taxon>
        <taxon>Rhodobacterales</taxon>
        <taxon>Paracoccaceae</taxon>
        <taxon>Paragemmobacter</taxon>
    </lineage>
</organism>
<protein>
    <submittedName>
        <fullName evidence="3">Peptidoglycan-binding protein</fullName>
    </submittedName>
</protein>
<dbReference type="InterPro" id="IPR036365">
    <property type="entry name" value="PGBD-like_sf"/>
</dbReference>
<gene>
    <name evidence="3" type="ORF">H7F16_05325</name>
</gene>
<dbReference type="Pfam" id="PF01471">
    <property type="entry name" value="PG_binding_1"/>
    <property type="match status" value="2"/>
</dbReference>
<accession>A0A842I5I3</accession>
<proteinExistence type="predicted"/>
<feature type="domain" description="Peptidoglycan binding-like" evidence="2">
    <location>
        <begin position="487"/>
        <end position="540"/>
    </location>
</feature>
<evidence type="ECO:0000313" key="3">
    <source>
        <dbReference type="EMBL" id="MBC2834919.1"/>
    </source>
</evidence>
<dbReference type="EMBL" id="JACLQD010000001">
    <property type="protein sequence ID" value="MBC2834919.1"/>
    <property type="molecule type" value="Genomic_DNA"/>
</dbReference>
<dbReference type="Gene3D" id="3.40.50.1460">
    <property type="match status" value="1"/>
</dbReference>
<feature type="domain" description="Peptidoglycan binding-like" evidence="2">
    <location>
        <begin position="290"/>
        <end position="342"/>
    </location>
</feature>
<feature type="signal peptide" evidence="1">
    <location>
        <begin position="1"/>
        <end position="20"/>
    </location>
</feature>
<dbReference type="Proteomes" id="UP000555411">
    <property type="component" value="Unassembled WGS sequence"/>
</dbReference>
<evidence type="ECO:0000259" key="2">
    <source>
        <dbReference type="Pfam" id="PF01471"/>
    </source>
</evidence>
<keyword evidence="1" id="KW-0732">Signal</keyword>
<name>A0A842I5I3_9RHOB</name>
<dbReference type="InterPro" id="IPR036366">
    <property type="entry name" value="PGBDSf"/>
</dbReference>